<name>A0ABU6VJA5_9FABA</name>
<feature type="domain" description="DUF4408" evidence="3">
    <location>
        <begin position="12"/>
        <end position="38"/>
    </location>
</feature>
<evidence type="ECO:0000313" key="5">
    <source>
        <dbReference type="Proteomes" id="UP001341840"/>
    </source>
</evidence>
<protein>
    <recommendedName>
        <fullName evidence="3">DUF4408 domain-containing protein</fullName>
    </recommendedName>
</protein>
<dbReference type="InterPro" id="IPR025520">
    <property type="entry name" value="DUF4408"/>
</dbReference>
<accession>A0ABU6VJA5</accession>
<dbReference type="EMBL" id="JASCZI010151322">
    <property type="protein sequence ID" value="MED6172023.1"/>
    <property type="molecule type" value="Genomic_DNA"/>
</dbReference>
<organism evidence="4 5">
    <name type="scientific">Stylosanthes scabra</name>
    <dbReference type="NCBI Taxonomy" id="79078"/>
    <lineage>
        <taxon>Eukaryota</taxon>
        <taxon>Viridiplantae</taxon>
        <taxon>Streptophyta</taxon>
        <taxon>Embryophyta</taxon>
        <taxon>Tracheophyta</taxon>
        <taxon>Spermatophyta</taxon>
        <taxon>Magnoliopsida</taxon>
        <taxon>eudicotyledons</taxon>
        <taxon>Gunneridae</taxon>
        <taxon>Pentapetalae</taxon>
        <taxon>rosids</taxon>
        <taxon>fabids</taxon>
        <taxon>Fabales</taxon>
        <taxon>Fabaceae</taxon>
        <taxon>Papilionoideae</taxon>
        <taxon>50 kb inversion clade</taxon>
        <taxon>dalbergioids sensu lato</taxon>
        <taxon>Dalbergieae</taxon>
        <taxon>Pterocarpus clade</taxon>
        <taxon>Stylosanthes</taxon>
    </lineage>
</organism>
<dbReference type="InterPro" id="IPR008480">
    <property type="entry name" value="DUF761_pln"/>
</dbReference>
<sequence length="298" mass="34289">MAEPAASVTLLIASWLTPSSLFIFVNLVIGTIAITSRFANSPKERDDELQHHHQSPQLVRSPSLLQRFRSFKLTHQYTHDDPPVLDEPDCTQPQLVRTPSFLERVRSFGLAHYYNYDPTLSTSEHAEFTQPQLVRTPSLLERVRSFNFSLHKNYETTETSLHAEEETDHDQAQSNQPEVPHLSRTPSLLQRLQSINLSRLYKGEEEEQEPETSGSDPGRKDSEMRKSASERGLNEKNSAWEEDEEAVERRRPATTRESGGEDSEVDAKADDFINRFKKQLRLQRVDSILRYRQMLTAN</sequence>
<feature type="compositionally biased region" description="Basic and acidic residues" evidence="1">
    <location>
        <begin position="217"/>
        <end position="234"/>
    </location>
</feature>
<reference evidence="4 5" key="1">
    <citation type="journal article" date="2023" name="Plants (Basel)">
        <title>Bridging the Gap: Combining Genomics and Transcriptomics Approaches to Understand Stylosanthes scabra, an Orphan Legume from the Brazilian Caatinga.</title>
        <authorList>
            <person name="Ferreira-Neto J.R.C."/>
            <person name="da Silva M.D."/>
            <person name="Binneck E."/>
            <person name="de Melo N.F."/>
            <person name="da Silva R.H."/>
            <person name="de Melo A.L.T.M."/>
            <person name="Pandolfi V."/>
            <person name="Bustamante F.O."/>
            <person name="Brasileiro-Vidal A.C."/>
            <person name="Benko-Iseppon A.M."/>
        </authorList>
    </citation>
    <scope>NUCLEOTIDE SEQUENCE [LARGE SCALE GENOMIC DNA]</scope>
    <source>
        <tissue evidence="4">Leaves</tissue>
    </source>
</reference>
<feature type="transmembrane region" description="Helical" evidence="2">
    <location>
        <begin position="12"/>
        <end position="35"/>
    </location>
</feature>
<evidence type="ECO:0000259" key="3">
    <source>
        <dbReference type="Pfam" id="PF14364"/>
    </source>
</evidence>
<keyword evidence="5" id="KW-1185">Reference proteome</keyword>
<keyword evidence="2" id="KW-0812">Transmembrane</keyword>
<dbReference type="Pfam" id="PF14364">
    <property type="entry name" value="DUF4408"/>
    <property type="match status" value="1"/>
</dbReference>
<dbReference type="Pfam" id="PF05553">
    <property type="entry name" value="DUF761"/>
    <property type="match status" value="1"/>
</dbReference>
<feature type="compositionally biased region" description="Polar residues" evidence="1">
    <location>
        <begin position="184"/>
        <end position="197"/>
    </location>
</feature>
<comment type="caution">
    <text evidence="4">The sequence shown here is derived from an EMBL/GenBank/DDBJ whole genome shotgun (WGS) entry which is preliminary data.</text>
</comment>
<gene>
    <name evidence="4" type="ORF">PIB30_046249</name>
</gene>
<dbReference type="PANTHER" id="PTHR33098">
    <property type="entry name" value="COTTON FIBER (DUF761)"/>
    <property type="match status" value="1"/>
</dbReference>
<feature type="region of interest" description="Disordered" evidence="1">
    <location>
        <begin position="158"/>
        <end position="271"/>
    </location>
</feature>
<dbReference type="PANTHER" id="PTHR33098:SF57">
    <property type="entry name" value="DUF4408 DOMAIN PROTEIN"/>
    <property type="match status" value="1"/>
</dbReference>
<dbReference type="Proteomes" id="UP001341840">
    <property type="component" value="Unassembled WGS sequence"/>
</dbReference>
<proteinExistence type="predicted"/>
<keyword evidence="2" id="KW-0472">Membrane</keyword>
<evidence type="ECO:0000313" key="4">
    <source>
        <dbReference type="EMBL" id="MED6172023.1"/>
    </source>
</evidence>
<evidence type="ECO:0000256" key="1">
    <source>
        <dbReference type="SAM" id="MobiDB-lite"/>
    </source>
</evidence>
<keyword evidence="2" id="KW-1133">Transmembrane helix</keyword>
<evidence type="ECO:0000256" key="2">
    <source>
        <dbReference type="SAM" id="Phobius"/>
    </source>
</evidence>